<protein>
    <recommendedName>
        <fullName evidence="5">Energy transducer TonB</fullName>
    </recommendedName>
</protein>
<sequence length="257" mass="27507">MAVPATHQPRPSTLSSYRLRSAQDETPLRQRASGIALAVAINLVILFVLLGIGVIQRGPPLKPSDTLVVTLSESPSSSSKAPQPKVQKQAAKPRPPLPHILPIKPPIAVEKPLDLIPMTKQEMAAADIRGIPTVSNSGAGSGKSGEGDSEAVGRGPNGDVMYAADWARKPTHAELNGYLPPNAPDGYGLIACKTLPQNRVDDCIELENYPRGSHLASAVRQAAWQFRVKPPIKNGRPLIGEWVRIKITYTHSAVAIE</sequence>
<feature type="region of interest" description="Disordered" evidence="1">
    <location>
        <begin position="1"/>
        <end position="21"/>
    </location>
</feature>
<keyword evidence="2" id="KW-0812">Transmembrane</keyword>
<evidence type="ECO:0000313" key="4">
    <source>
        <dbReference type="Proteomes" id="UP000516134"/>
    </source>
</evidence>
<feature type="compositionally biased region" description="Low complexity" evidence="1">
    <location>
        <begin position="72"/>
        <end position="92"/>
    </location>
</feature>
<proteinExistence type="predicted"/>
<keyword evidence="2" id="KW-1133">Transmembrane helix</keyword>
<reference evidence="3 4" key="1">
    <citation type="submission" date="2020-08" db="EMBL/GenBank/DDBJ databases">
        <title>Genome sequence of Sphingomonas daechungensis KACC 18115T.</title>
        <authorList>
            <person name="Hyun D.-W."/>
            <person name="Bae J.-W."/>
        </authorList>
    </citation>
    <scope>NUCLEOTIDE SEQUENCE [LARGE SCALE GENOMIC DNA]</scope>
    <source>
        <strain evidence="3 4">KACC 18115</strain>
    </source>
</reference>
<evidence type="ECO:0000313" key="3">
    <source>
        <dbReference type="EMBL" id="QNP42669.1"/>
    </source>
</evidence>
<feature type="region of interest" description="Disordered" evidence="1">
    <location>
        <begin position="72"/>
        <end position="103"/>
    </location>
</feature>
<evidence type="ECO:0000256" key="1">
    <source>
        <dbReference type="SAM" id="MobiDB-lite"/>
    </source>
</evidence>
<dbReference type="RefSeq" id="WP_187714101.1">
    <property type="nucleotide sequence ID" value="NZ_BAABJC010000001.1"/>
</dbReference>
<feature type="compositionally biased region" description="Polar residues" evidence="1">
    <location>
        <begin position="9"/>
        <end position="18"/>
    </location>
</feature>
<keyword evidence="4" id="KW-1185">Reference proteome</keyword>
<accession>A0ABX6SZD2</accession>
<feature type="region of interest" description="Disordered" evidence="1">
    <location>
        <begin position="132"/>
        <end position="154"/>
    </location>
</feature>
<feature type="transmembrane region" description="Helical" evidence="2">
    <location>
        <begin position="35"/>
        <end position="55"/>
    </location>
</feature>
<keyword evidence="2" id="KW-0472">Membrane</keyword>
<feature type="compositionally biased region" description="Pro residues" evidence="1">
    <location>
        <begin position="93"/>
        <end position="103"/>
    </location>
</feature>
<gene>
    <name evidence="3" type="ORF">H9L15_10945</name>
</gene>
<organism evidence="3 4">
    <name type="scientific">Sphingomonas daechungensis</name>
    <dbReference type="NCBI Taxonomy" id="1176646"/>
    <lineage>
        <taxon>Bacteria</taxon>
        <taxon>Pseudomonadati</taxon>
        <taxon>Pseudomonadota</taxon>
        <taxon>Alphaproteobacteria</taxon>
        <taxon>Sphingomonadales</taxon>
        <taxon>Sphingomonadaceae</taxon>
        <taxon>Sphingomonas</taxon>
    </lineage>
</organism>
<dbReference type="Proteomes" id="UP000516134">
    <property type="component" value="Chromosome"/>
</dbReference>
<evidence type="ECO:0000256" key="2">
    <source>
        <dbReference type="SAM" id="Phobius"/>
    </source>
</evidence>
<dbReference type="EMBL" id="CP060780">
    <property type="protein sequence ID" value="QNP42669.1"/>
    <property type="molecule type" value="Genomic_DNA"/>
</dbReference>
<name>A0ABX6SZD2_9SPHN</name>
<evidence type="ECO:0008006" key="5">
    <source>
        <dbReference type="Google" id="ProtNLM"/>
    </source>
</evidence>